<dbReference type="Proteomes" id="UP000250434">
    <property type="component" value="Chromosome"/>
</dbReference>
<gene>
    <name evidence="3" type="ORF">A4R43_02300</name>
</gene>
<keyword evidence="1" id="KW-1133">Transmembrane helix</keyword>
<organism evidence="3 4">
    <name type="scientific">Amycolatopsis albispora</name>
    <dbReference type="NCBI Taxonomy" id="1804986"/>
    <lineage>
        <taxon>Bacteria</taxon>
        <taxon>Bacillati</taxon>
        <taxon>Actinomycetota</taxon>
        <taxon>Actinomycetes</taxon>
        <taxon>Pseudonocardiales</taxon>
        <taxon>Pseudonocardiaceae</taxon>
        <taxon>Amycolatopsis</taxon>
    </lineage>
</organism>
<name>A0A344L0C4_9PSEU</name>
<feature type="domain" description="Fatty acid desaturase" evidence="2">
    <location>
        <begin position="58"/>
        <end position="302"/>
    </location>
</feature>
<sequence>MADSDLAERYRFAPDILAAVRAASRPDNWHGPLEAVEHWTWIAVWCAASVLAWRHTPWWLGVPVYIVAIFFIGGRQRGIAGMLHMATHRAFMANHRVGSVIGAVLGGYPVLQSYTGYRASHLGEHHGRLGDPERDPDYRQYRDNGLCGDDLSRRALRRYLWRVITPRATASYVLYLLRHRIMTAGERPAERVLRVILLAAVLAWAVLGGWWPWLLLLWFVPLVTTQVWIGALAELMEHFPLIETSPRIDIYMSWNRVYGLGTRFLLGEKDGEGFHLVHHLYPRTPMWRLREVDAILRRDPVYAALPRLGGALGGLEQIYRSLPPRRDHTGPALPRT</sequence>
<keyword evidence="1" id="KW-0472">Membrane</keyword>
<feature type="transmembrane region" description="Helical" evidence="1">
    <location>
        <begin position="189"/>
        <end position="207"/>
    </location>
</feature>
<dbReference type="AlphaFoldDB" id="A0A344L0C4"/>
<evidence type="ECO:0000313" key="3">
    <source>
        <dbReference type="EMBL" id="AXB41498.1"/>
    </source>
</evidence>
<dbReference type="InterPro" id="IPR005804">
    <property type="entry name" value="FA_desaturase_dom"/>
</dbReference>
<dbReference type="EMBL" id="CP015163">
    <property type="protein sequence ID" value="AXB41498.1"/>
    <property type="molecule type" value="Genomic_DNA"/>
</dbReference>
<feature type="transmembrane region" description="Helical" evidence="1">
    <location>
        <begin position="57"/>
        <end position="73"/>
    </location>
</feature>
<dbReference type="GO" id="GO:0016717">
    <property type="term" value="F:oxidoreductase activity, acting on paired donors, with oxidation of a pair of donors resulting in the reduction of molecular oxygen to two molecules of water"/>
    <property type="evidence" value="ECO:0007669"/>
    <property type="project" value="TreeGrafter"/>
</dbReference>
<dbReference type="RefSeq" id="WP_205215218.1">
    <property type="nucleotide sequence ID" value="NZ_CP015163.1"/>
</dbReference>
<protein>
    <recommendedName>
        <fullName evidence="2">Fatty acid desaturase domain-containing protein</fullName>
    </recommendedName>
</protein>
<evidence type="ECO:0000313" key="4">
    <source>
        <dbReference type="Proteomes" id="UP000250434"/>
    </source>
</evidence>
<dbReference type="PANTHER" id="PTHR19353:SF19">
    <property type="entry name" value="DELTA(5) FATTY ACID DESATURASE C-RELATED"/>
    <property type="match status" value="1"/>
</dbReference>
<evidence type="ECO:0000259" key="2">
    <source>
        <dbReference type="Pfam" id="PF00487"/>
    </source>
</evidence>
<dbReference type="KEGG" id="aab:A4R43_02300"/>
<proteinExistence type="predicted"/>
<dbReference type="GO" id="GO:0016020">
    <property type="term" value="C:membrane"/>
    <property type="evidence" value="ECO:0007669"/>
    <property type="project" value="TreeGrafter"/>
</dbReference>
<evidence type="ECO:0000256" key="1">
    <source>
        <dbReference type="SAM" id="Phobius"/>
    </source>
</evidence>
<accession>A0A344L0C4</accession>
<keyword evidence="4" id="KW-1185">Reference proteome</keyword>
<reference evidence="3 4" key="1">
    <citation type="submission" date="2016-04" db="EMBL/GenBank/DDBJ databases">
        <title>Complete genome sequence and analysis of deep-sea sediment isolate, Amycolatopsis sp. WP1.</title>
        <authorList>
            <person name="Wang H."/>
            <person name="Chen S."/>
            <person name="Wu Q."/>
        </authorList>
    </citation>
    <scope>NUCLEOTIDE SEQUENCE [LARGE SCALE GENOMIC DNA]</scope>
    <source>
        <strain evidence="3 4">WP1</strain>
    </source>
</reference>
<dbReference type="PANTHER" id="PTHR19353">
    <property type="entry name" value="FATTY ACID DESATURASE 2"/>
    <property type="match status" value="1"/>
</dbReference>
<dbReference type="Pfam" id="PF00487">
    <property type="entry name" value="FA_desaturase"/>
    <property type="match status" value="1"/>
</dbReference>
<dbReference type="GO" id="GO:0008610">
    <property type="term" value="P:lipid biosynthetic process"/>
    <property type="evidence" value="ECO:0007669"/>
    <property type="project" value="UniProtKB-ARBA"/>
</dbReference>
<keyword evidence="1" id="KW-0812">Transmembrane</keyword>
<dbReference type="InterPro" id="IPR012171">
    <property type="entry name" value="Fatty_acid_desaturase"/>
</dbReference>